<evidence type="ECO:0000256" key="2">
    <source>
        <dbReference type="ARBA" id="ARBA00022679"/>
    </source>
</evidence>
<evidence type="ECO:0000256" key="1">
    <source>
        <dbReference type="ARBA" id="ARBA00010990"/>
    </source>
</evidence>
<dbReference type="InterPro" id="IPR008278">
    <property type="entry name" value="4-PPantetheinyl_Trfase_dom"/>
</dbReference>
<dbReference type="GO" id="GO:0000287">
    <property type="term" value="F:magnesium ion binding"/>
    <property type="evidence" value="ECO:0007669"/>
    <property type="project" value="InterPro"/>
</dbReference>
<comment type="similarity">
    <text evidence="1">Belongs to the P-Pant transferase superfamily. Gsp/Sfp/HetI/AcpT family.</text>
</comment>
<dbReference type="SUPFAM" id="SSF56214">
    <property type="entry name" value="4'-phosphopantetheinyl transferase"/>
    <property type="match status" value="2"/>
</dbReference>
<organism evidence="5 6">
    <name type="scientific">Chromobacterium rhizoryzae</name>
    <dbReference type="NCBI Taxonomy" id="1778675"/>
    <lineage>
        <taxon>Bacteria</taxon>
        <taxon>Pseudomonadati</taxon>
        <taxon>Pseudomonadota</taxon>
        <taxon>Betaproteobacteria</taxon>
        <taxon>Neisseriales</taxon>
        <taxon>Chromobacteriaceae</taxon>
        <taxon>Chromobacterium</taxon>
    </lineage>
</organism>
<reference evidence="5 6" key="1">
    <citation type="submission" date="2018-08" db="EMBL/GenBank/DDBJ databases">
        <title>Complete genome sequence of JP2-74.</title>
        <authorList>
            <person name="Wu L."/>
        </authorList>
    </citation>
    <scope>NUCLEOTIDE SEQUENCE [LARGE SCALE GENOMIC DNA]</scope>
    <source>
        <strain evidence="5 6">JP2-74</strain>
    </source>
</reference>
<dbReference type="GeneID" id="58558324"/>
<dbReference type="InterPro" id="IPR055066">
    <property type="entry name" value="AASDHPPT_N"/>
</dbReference>
<evidence type="ECO:0000313" key="6">
    <source>
        <dbReference type="Proteomes" id="UP000259465"/>
    </source>
</evidence>
<accession>A0AAD0RPU7</accession>
<dbReference type="Pfam" id="PF01648">
    <property type="entry name" value="ACPS"/>
    <property type="match status" value="1"/>
</dbReference>
<dbReference type="PANTHER" id="PTHR12215">
    <property type="entry name" value="PHOSPHOPANTETHEINE TRANSFERASE"/>
    <property type="match status" value="1"/>
</dbReference>
<dbReference type="PANTHER" id="PTHR12215:SF10">
    <property type="entry name" value="L-AMINOADIPATE-SEMIALDEHYDE DEHYDROGENASE-PHOSPHOPANTETHEINYL TRANSFERASE"/>
    <property type="match status" value="1"/>
</dbReference>
<name>A0AAD0RPU7_9NEIS</name>
<protein>
    <submittedName>
        <fullName evidence="5">4-phosphopantetheinyl transferase</fullName>
    </submittedName>
</protein>
<dbReference type="GO" id="GO:0019878">
    <property type="term" value="P:lysine biosynthetic process via aminoadipic acid"/>
    <property type="evidence" value="ECO:0007669"/>
    <property type="project" value="TreeGrafter"/>
</dbReference>
<dbReference type="GO" id="GO:0008897">
    <property type="term" value="F:holo-[acyl-carrier-protein] synthase activity"/>
    <property type="evidence" value="ECO:0007669"/>
    <property type="project" value="InterPro"/>
</dbReference>
<evidence type="ECO:0000313" key="5">
    <source>
        <dbReference type="EMBL" id="AXT45240.1"/>
    </source>
</evidence>
<keyword evidence="2 5" id="KW-0808">Transferase</keyword>
<evidence type="ECO:0000259" key="4">
    <source>
        <dbReference type="Pfam" id="PF22624"/>
    </source>
</evidence>
<dbReference type="KEGG" id="crz:D1345_03110"/>
<evidence type="ECO:0000259" key="3">
    <source>
        <dbReference type="Pfam" id="PF01648"/>
    </source>
</evidence>
<dbReference type="Gene3D" id="3.90.470.20">
    <property type="entry name" value="4'-phosphopantetheinyl transferase domain"/>
    <property type="match status" value="1"/>
</dbReference>
<feature type="domain" description="4'-phosphopantetheinyl transferase" evidence="3">
    <location>
        <begin position="121"/>
        <end position="204"/>
    </location>
</feature>
<dbReference type="RefSeq" id="WP_081575518.1">
    <property type="nucleotide sequence ID" value="NZ_CP031968.1"/>
</dbReference>
<dbReference type="EMBL" id="CP031968">
    <property type="protein sequence ID" value="AXT45240.1"/>
    <property type="molecule type" value="Genomic_DNA"/>
</dbReference>
<dbReference type="GO" id="GO:0005829">
    <property type="term" value="C:cytosol"/>
    <property type="evidence" value="ECO:0007669"/>
    <property type="project" value="TreeGrafter"/>
</dbReference>
<feature type="domain" description="4'-phosphopantetheinyl transferase N-terminal" evidence="4">
    <location>
        <begin position="37"/>
        <end position="115"/>
    </location>
</feature>
<dbReference type="InterPro" id="IPR050559">
    <property type="entry name" value="P-Pant_transferase_sf"/>
</dbReference>
<dbReference type="Proteomes" id="UP000259465">
    <property type="component" value="Chromosome"/>
</dbReference>
<sequence length="228" mass="24926">MELNALIKPLPCPAGAPQALRLYRVGLDVDWPVDEALLAGLSQDERKRCLRYLRTINQLQFALTRLALRRLLAQETGLAPDALVFELGEHGKPVLAWPGAPVFNVSHSGAYALIAIARGGQVGVDIETVQPMRDVPALAEQTLLPGELELCGHGRDVGAFFQLWTIKEAVLKAWGVGIAQHLSAFEALELTNKELPLRMAAPERWPATRAWALEAPEGYRATLAWAEG</sequence>
<dbReference type="Pfam" id="PF22624">
    <property type="entry name" value="AASDHPPT_N"/>
    <property type="match status" value="1"/>
</dbReference>
<dbReference type="AlphaFoldDB" id="A0AAD0RPU7"/>
<keyword evidence="6" id="KW-1185">Reference proteome</keyword>
<gene>
    <name evidence="5" type="ORF">D1345_03110</name>
</gene>
<dbReference type="InterPro" id="IPR037143">
    <property type="entry name" value="4-PPantetheinyl_Trfase_dom_sf"/>
</dbReference>
<proteinExistence type="inferred from homology"/>